<evidence type="ECO:0000313" key="1">
    <source>
        <dbReference type="EMBL" id="BBW97033.1"/>
    </source>
</evidence>
<reference evidence="2" key="1">
    <citation type="journal article" date="2020" name="Microbiol. Resour. Announc.">
        <title>Complete Genome Sequence of Geobacillus sp. Strain E55-1, Isolated from Mine Geyser in Japan.</title>
        <authorList>
            <person name="Miyazaki K."/>
            <person name="Hase E."/>
            <person name="Tokito N."/>
        </authorList>
    </citation>
    <scope>NUCLEOTIDE SEQUENCE [LARGE SCALE GENOMIC DNA]</scope>
    <source>
        <strain evidence="2">E55-1</strain>
    </source>
</reference>
<dbReference type="EMBL" id="AP022557">
    <property type="protein sequence ID" value="BBW97033.1"/>
    <property type="molecule type" value="Genomic_DNA"/>
</dbReference>
<name>A0A679FM55_9BACL</name>
<sequence length="49" mass="5792">MNGKIFIQVVIKLETKHGLSFENNELAMTKFHDTCSIYEHFAIRSHRQK</sequence>
<keyword evidence="2" id="KW-1185">Reference proteome</keyword>
<dbReference type="Proteomes" id="UP000501421">
    <property type="component" value="Chromosome"/>
</dbReference>
<evidence type="ECO:0000313" key="2">
    <source>
        <dbReference type="Proteomes" id="UP000501421"/>
    </source>
</evidence>
<gene>
    <name evidence="1" type="ORF">GsuE55_18660</name>
</gene>
<proteinExistence type="predicted"/>
<dbReference type="AlphaFoldDB" id="A0A679FM55"/>
<protein>
    <submittedName>
        <fullName evidence="1">Uncharacterized protein</fullName>
    </submittedName>
</protein>
<organism evidence="1 2">
    <name type="scientific">Geobacillus subterraneus</name>
    <dbReference type="NCBI Taxonomy" id="129338"/>
    <lineage>
        <taxon>Bacteria</taxon>
        <taxon>Bacillati</taxon>
        <taxon>Bacillota</taxon>
        <taxon>Bacilli</taxon>
        <taxon>Bacillales</taxon>
        <taxon>Anoxybacillaceae</taxon>
        <taxon>Geobacillus</taxon>
    </lineage>
</organism>
<accession>A0A679FM55</accession>